<sequence length="111" mass="12893">MSACGNVRPDGLLYMPYKRPGGLRLSSLTFETCMESYDMPTIVLFSLIRVTQRAMERAILGLSPRDQIRNEEIRTRTRATDIAQRVAKLKWQWARHIARRTDGRWGLKVLE</sequence>
<dbReference type="AlphaFoldDB" id="A0A8S4RDW0"/>
<reference evidence="1" key="1">
    <citation type="submission" date="2022-03" db="EMBL/GenBank/DDBJ databases">
        <authorList>
            <person name="Lindestad O."/>
        </authorList>
    </citation>
    <scope>NUCLEOTIDE SEQUENCE</scope>
</reference>
<dbReference type="OrthoDB" id="7384832at2759"/>
<accession>A0A8S4RDW0</accession>
<evidence type="ECO:0000313" key="1">
    <source>
        <dbReference type="EMBL" id="CAH2235069.1"/>
    </source>
</evidence>
<evidence type="ECO:0000313" key="2">
    <source>
        <dbReference type="Proteomes" id="UP000838756"/>
    </source>
</evidence>
<keyword evidence="2" id="KW-1185">Reference proteome</keyword>
<protein>
    <submittedName>
        <fullName evidence="1">Jg14552 protein</fullName>
    </submittedName>
</protein>
<comment type="caution">
    <text evidence="1">The sequence shown here is derived from an EMBL/GenBank/DDBJ whole genome shotgun (WGS) entry which is preliminary data.</text>
</comment>
<proteinExistence type="predicted"/>
<name>A0A8S4RDW0_9NEOP</name>
<dbReference type="Proteomes" id="UP000838756">
    <property type="component" value="Unassembled WGS sequence"/>
</dbReference>
<gene>
    <name evidence="1" type="primary">jg14552</name>
    <name evidence="1" type="ORF">PAEG_LOCUS12755</name>
</gene>
<dbReference type="EMBL" id="CAKXAJ010025111">
    <property type="protein sequence ID" value="CAH2235069.1"/>
    <property type="molecule type" value="Genomic_DNA"/>
</dbReference>
<organism evidence="1 2">
    <name type="scientific">Pararge aegeria aegeria</name>
    <dbReference type="NCBI Taxonomy" id="348720"/>
    <lineage>
        <taxon>Eukaryota</taxon>
        <taxon>Metazoa</taxon>
        <taxon>Ecdysozoa</taxon>
        <taxon>Arthropoda</taxon>
        <taxon>Hexapoda</taxon>
        <taxon>Insecta</taxon>
        <taxon>Pterygota</taxon>
        <taxon>Neoptera</taxon>
        <taxon>Endopterygota</taxon>
        <taxon>Lepidoptera</taxon>
        <taxon>Glossata</taxon>
        <taxon>Ditrysia</taxon>
        <taxon>Papilionoidea</taxon>
        <taxon>Nymphalidae</taxon>
        <taxon>Satyrinae</taxon>
        <taxon>Satyrini</taxon>
        <taxon>Parargina</taxon>
        <taxon>Pararge</taxon>
    </lineage>
</organism>